<evidence type="ECO:0000313" key="1">
    <source>
        <dbReference type="EMBL" id="KAG0576390.1"/>
    </source>
</evidence>
<name>A0A8T0HYY0_CERPU</name>
<evidence type="ECO:0000313" key="2">
    <source>
        <dbReference type="Proteomes" id="UP000822688"/>
    </source>
</evidence>
<organism evidence="1 2">
    <name type="scientific">Ceratodon purpureus</name>
    <name type="common">Fire moss</name>
    <name type="synonym">Dicranum purpureum</name>
    <dbReference type="NCBI Taxonomy" id="3225"/>
    <lineage>
        <taxon>Eukaryota</taxon>
        <taxon>Viridiplantae</taxon>
        <taxon>Streptophyta</taxon>
        <taxon>Embryophyta</taxon>
        <taxon>Bryophyta</taxon>
        <taxon>Bryophytina</taxon>
        <taxon>Bryopsida</taxon>
        <taxon>Dicranidae</taxon>
        <taxon>Pseudoditrichales</taxon>
        <taxon>Ditrichaceae</taxon>
        <taxon>Ceratodon</taxon>
    </lineage>
</organism>
<keyword evidence="2" id="KW-1185">Reference proteome</keyword>
<accession>A0A8T0HYY0</accession>
<protein>
    <submittedName>
        <fullName evidence="1">Uncharacterized protein</fullName>
    </submittedName>
</protein>
<dbReference type="AlphaFoldDB" id="A0A8T0HYY0"/>
<gene>
    <name evidence="1" type="ORF">KC19_5G076400</name>
</gene>
<comment type="caution">
    <text evidence="1">The sequence shown here is derived from an EMBL/GenBank/DDBJ whole genome shotgun (WGS) entry which is preliminary data.</text>
</comment>
<dbReference type="Proteomes" id="UP000822688">
    <property type="component" value="Chromosome 5"/>
</dbReference>
<sequence length="50" mass="5516">MFSYCFMFAGNLVIPDTDIDLQLVQNFCVASLERTDGPLMVFGPPSNTIS</sequence>
<dbReference type="EMBL" id="CM026425">
    <property type="protein sequence ID" value="KAG0576390.1"/>
    <property type="molecule type" value="Genomic_DNA"/>
</dbReference>
<proteinExistence type="predicted"/>
<reference evidence="1" key="1">
    <citation type="submission" date="2020-06" db="EMBL/GenBank/DDBJ databases">
        <title>WGS assembly of Ceratodon purpureus strain R40.</title>
        <authorList>
            <person name="Carey S.B."/>
            <person name="Jenkins J."/>
            <person name="Shu S."/>
            <person name="Lovell J.T."/>
            <person name="Sreedasyam A."/>
            <person name="Maumus F."/>
            <person name="Tiley G.P."/>
            <person name="Fernandez-Pozo N."/>
            <person name="Barry K."/>
            <person name="Chen C."/>
            <person name="Wang M."/>
            <person name="Lipzen A."/>
            <person name="Daum C."/>
            <person name="Saski C.A."/>
            <person name="Payton A.C."/>
            <person name="Mcbreen J.C."/>
            <person name="Conrad R.E."/>
            <person name="Kollar L.M."/>
            <person name="Olsson S."/>
            <person name="Huttunen S."/>
            <person name="Landis J.B."/>
            <person name="Wickett N.J."/>
            <person name="Johnson M.G."/>
            <person name="Rensing S.A."/>
            <person name="Grimwood J."/>
            <person name="Schmutz J."/>
            <person name="Mcdaniel S.F."/>
        </authorList>
    </citation>
    <scope>NUCLEOTIDE SEQUENCE</scope>
    <source>
        <strain evidence="1">R40</strain>
    </source>
</reference>